<feature type="region of interest" description="Disordered" evidence="2">
    <location>
        <begin position="1"/>
        <end position="23"/>
    </location>
</feature>
<dbReference type="GO" id="GO:0005634">
    <property type="term" value="C:nucleus"/>
    <property type="evidence" value="ECO:0007669"/>
    <property type="project" value="UniProtKB-ARBA"/>
</dbReference>
<comment type="caution">
    <text evidence="3">The sequence shown here is derived from an EMBL/GenBank/DDBJ whole genome shotgun (WGS) entry which is preliminary data.</text>
</comment>
<dbReference type="PANTHER" id="PTHR46835">
    <property type="entry name" value="BASIC-LEUCINE ZIPPER (BZIP) TRANSCRIPTION FACTOR FAMILY PROTEIN-RELATED"/>
    <property type="match status" value="1"/>
</dbReference>
<keyword evidence="1" id="KW-0175">Coiled coil</keyword>
<keyword evidence="4" id="KW-1185">Reference proteome</keyword>
<dbReference type="Proteomes" id="UP000626092">
    <property type="component" value="Unassembled WGS sequence"/>
</dbReference>
<dbReference type="EMBL" id="WJXA01000003">
    <property type="protein sequence ID" value="KAF7147460.1"/>
    <property type="molecule type" value="Genomic_DNA"/>
</dbReference>
<dbReference type="AlphaFoldDB" id="A0A834LPJ9"/>
<evidence type="ECO:0000256" key="1">
    <source>
        <dbReference type="SAM" id="Coils"/>
    </source>
</evidence>
<evidence type="ECO:0000313" key="3">
    <source>
        <dbReference type="EMBL" id="KAF7147460.1"/>
    </source>
</evidence>
<name>A0A834LPJ9_RHOSS</name>
<dbReference type="OrthoDB" id="1906396at2759"/>
<feature type="region of interest" description="Disordered" evidence="2">
    <location>
        <begin position="89"/>
        <end position="108"/>
    </location>
</feature>
<dbReference type="CDD" id="cd14703">
    <property type="entry name" value="bZIP_plant_RF2"/>
    <property type="match status" value="1"/>
</dbReference>
<feature type="coiled-coil region" evidence="1">
    <location>
        <begin position="231"/>
        <end position="272"/>
    </location>
</feature>
<evidence type="ECO:0000313" key="4">
    <source>
        <dbReference type="Proteomes" id="UP000626092"/>
    </source>
</evidence>
<organism evidence="3 4">
    <name type="scientific">Rhododendron simsii</name>
    <name type="common">Sims's rhododendron</name>
    <dbReference type="NCBI Taxonomy" id="118357"/>
    <lineage>
        <taxon>Eukaryota</taxon>
        <taxon>Viridiplantae</taxon>
        <taxon>Streptophyta</taxon>
        <taxon>Embryophyta</taxon>
        <taxon>Tracheophyta</taxon>
        <taxon>Spermatophyta</taxon>
        <taxon>Magnoliopsida</taxon>
        <taxon>eudicotyledons</taxon>
        <taxon>Gunneridae</taxon>
        <taxon>Pentapetalae</taxon>
        <taxon>asterids</taxon>
        <taxon>Ericales</taxon>
        <taxon>Ericaceae</taxon>
        <taxon>Ericoideae</taxon>
        <taxon>Rhodoreae</taxon>
        <taxon>Rhododendron</taxon>
    </lineage>
</organism>
<gene>
    <name evidence="3" type="ORF">RHSIM_Rhsim03G0096000</name>
</gene>
<proteinExistence type="predicted"/>
<dbReference type="GO" id="GO:0003700">
    <property type="term" value="F:DNA-binding transcription factor activity"/>
    <property type="evidence" value="ECO:0007669"/>
    <property type="project" value="InterPro"/>
</dbReference>
<dbReference type="InterPro" id="IPR044759">
    <property type="entry name" value="bZIP_RF2"/>
</dbReference>
<reference evidence="3" key="1">
    <citation type="submission" date="2019-11" db="EMBL/GenBank/DDBJ databases">
        <authorList>
            <person name="Liu Y."/>
            <person name="Hou J."/>
            <person name="Li T.-Q."/>
            <person name="Guan C.-H."/>
            <person name="Wu X."/>
            <person name="Wu H.-Z."/>
            <person name="Ling F."/>
            <person name="Zhang R."/>
            <person name="Shi X.-G."/>
            <person name="Ren J.-P."/>
            <person name="Chen E.-F."/>
            <person name="Sun J.-M."/>
        </authorList>
    </citation>
    <scope>NUCLEOTIDE SEQUENCE</scope>
    <source>
        <strain evidence="3">Adult_tree_wgs_1</strain>
        <tissue evidence="3">Leaves</tissue>
    </source>
</reference>
<dbReference type="InterPro" id="IPR044797">
    <property type="entry name" value="At4g06598-like"/>
</dbReference>
<protein>
    <submittedName>
        <fullName evidence="3">Uncharacterized protein</fullName>
    </submittedName>
</protein>
<dbReference type="PANTHER" id="PTHR46835:SF4">
    <property type="entry name" value="B-ZIP PROTEIN"/>
    <property type="match status" value="1"/>
</dbReference>
<accession>A0A834LPJ9</accession>
<evidence type="ECO:0000256" key="2">
    <source>
        <dbReference type="SAM" id="MobiDB-lite"/>
    </source>
</evidence>
<sequence length="321" mass="35573">MSRHAHLPPRCPFQKKSTTRSIYDPLSPSSCKELYPRHQKSISQSSILEEQPEWLDDLLGDSDANTKGTLHRRSASDSMTLLDGLVSLNDDDSSVSSETGSGFESGCMYGPNSPRSKGKFTFPENTMVSALSDCLFQNPMEYLDGGLCASGMVHCEGQDGSGLAGEANAESKADKRIKYMNWSYINVVAHNDIPFRHSGQRSRVRKLQYIAELERTVDVLQTLESELAVGVASLLQQRAALSMENGKLKQQMARLKKEKVIVDGRYQSLKKELERLKIRVAYSSSGDIEKDFRSSSAAEGVSLDAAWQMLDIGKLNLNPRN</sequence>